<sequence length="152" mass="17163">MEGRCQCGQCRFTTPSPRPLELYICHCTECRHQSSSAYGVTAIFRYFDFKQSTTERGAIAMYARPNSDGFTEGYFCTACGSRLAHVSVSPEGKVRHHVSIKGGCLEGLSKEMMRFAVHIWTRSAIVDIPEGAVQYEEEPPEDLSWPPEWMDE</sequence>
<dbReference type="InterPro" id="IPR006913">
    <property type="entry name" value="CENP-V/GFA"/>
</dbReference>
<keyword evidence="2" id="KW-0479">Metal-binding</keyword>
<keyword evidence="7" id="KW-1185">Reference proteome</keyword>
<evidence type="ECO:0000256" key="2">
    <source>
        <dbReference type="ARBA" id="ARBA00022723"/>
    </source>
</evidence>
<comment type="similarity">
    <text evidence="1">Belongs to the Gfa family.</text>
</comment>
<organism evidence="6 7">
    <name type="scientific">Fonsecaea erecta</name>
    <dbReference type="NCBI Taxonomy" id="1367422"/>
    <lineage>
        <taxon>Eukaryota</taxon>
        <taxon>Fungi</taxon>
        <taxon>Dikarya</taxon>
        <taxon>Ascomycota</taxon>
        <taxon>Pezizomycotina</taxon>
        <taxon>Eurotiomycetes</taxon>
        <taxon>Chaetothyriomycetidae</taxon>
        <taxon>Chaetothyriales</taxon>
        <taxon>Herpotrichiellaceae</taxon>
        <taxon>Fonsecaea</taxon>
    </lineage>
</organism>
<dbReference type="SUPFAM" id="SSF51316">
    <property type="entry name" value="Mss4-like"/>
    <property type="match status" value="1"/>
</dbReference>
<dbReference type="PANTHER" id="PTHR33337:SF3">
    <property type="entry name" value="CENP-V_GFA DOMAIN-CONTAINING PROTEIN"/>
    <property type="match status" value="1"/>
</dbReference>
<keyword evidence="4" id="KW-0456">Lyase</keyword>
<reference evidence="6 7" key="1">
    <citation type="submission" date="2016-04" db="EMBL/GenBank/DDBJ databases">
        <title>Draft genome of Fonsecaea erecta CBS 125763.</title>
        <authorList>
            <person name="Weiss V.A."/>
            <person name="Vicente V.A."/>
            <person name="Raittz R.T."/>
            <person name="Moreno L.F."/>
            <person name="De Souza E.M."/>
            <person name="Pedrosa F.O."/>
            <person name="Steffens M.B."/>
            <person name="Faoro H."/>
            <person name="Tadra-Sfeir M.Z."/>
            <person name="Najafzadeh M.J."/>
            <person name="Felipe M.S."/>
            <person name="Teixeira M."/>
            <person name="Sun J."/>
            <person name="Xi L."/>
            <person name="Gomes R."/>
            <person name="De Azevedo C.M."/>
            <person name="Salgado C.G."/>
            <person name="Da Silva M.B."/>
            <person name="Nascimento M.F."/>
            <person name="Queiroz-Telles F."/>
            <person name="Attili D.S."/>
            <person name="Gorbushina A."/>
        </authorList>
    </citation>
    <scope>NUCLEOTIDE SEQUENCE [LARGE SCALE GENOMIC DNA]</scope>
    <source>
        <strain evidence="6 7">CBS 125763</strain>
    </source>
</reference>
<dbReference type="GeneID" id="30004649"/>
<dbReference type="InterPro" id="IPR011057">
    <property type="entry name" value="Mss4-like_sf"/>
</dbReference>
<keyword evidence="3" id="KW-0862">Zinc</keyword>
<dbReference type="PROSITE" id="PS51891">
    <property type="entry name" value="CENP_V_GFA"/>
    <property type="match status" value="1"/>
</dbReference>
<feature type="domain" description="CENP-V/GFA" evidence="5">
    <location>
        <begin position="1"/>
        <end position="121"/>
    </location>
</feature>
<evidence type="ECO:0000313" key="6">
    <source>
        <dbReference type="EMBL" id="OAP64507.1"/>
    </source>
</evidence>
<evidence type="ECO:0000256" key="3">
    <source>
        <dbReference type="ARBA" id="ARBA00022833"/>
    </source>
</evidence>
<gene>
    <name evidence="6" type="ORF">AYL99_00479</name>
</gene>
<dbReference type="RefSeq" id="XP_018697874.1">
    <property type="nucleotide sequence ID" value="XM_018831995.1"/>
</dbReference>
<proteinExistence type="inferred from homology"/>
<comment type="caution">
    <text evidence="6">The sequence shown here is derived from an EMBL/GenBank/DDBJ whole genome shotgun (WGS) entry which is preliminary data.</text>
</comment>
<dbReference type="PANTHER" id="PTHR33337">
    <property type="entry name" value="GFA DOMAIN-CONTAINING PROTEIN"/>
    <property type="match status" value="1"/>
</dbReference>
<dbReference type="Proteomes" id="UP000078343">
    <property type="component" value="Unassembled WGS sequence"/>
</dbReference>
<dbReference type="Pfam" id="PF04828">
    <property type="entry name" value="GFA"/>
    <property type="match status" value="1"/>
</dbReference>
<accession>A0A178ZXT3</accession>
<evidence type="ECO:0000256" key="1">
    <source>
        <dbReference type="ARBA" id="ARBA00005495"/>
    </source>
</evidence>
<evidence type="ECO:0000256" key="4">
    <source>
        <dbReference type="ARBA" id="ARBA00023239"/>
    </source>
</evidence>
<evidence type="ECO:0000259" key="5">
    <source>
        <dbReference type="PROSITE" id="PS51891"/>
    </source>
</evidence>
<dbReference type="EMBL" id="LVYI01000001">
    <property type="protein sequence ID" value="OAP64507.1"/>
    <property type="molecule type" value="Genomic_DNA"/>
</dbReference>
<dbReference type="GO" id="GO:0016846">
    <property type="term" value="F:carbon-sulfur lyase activity"/>
    <property type="evidence" value="ECO:0007669"/>
    <property type="project" value="InterPro"/>
</dbReference>
<dbReference type="GO" id="GO:0046872">
    <property type="term" value="F:metal ion binding"/>
    <property type="evidence" value="ECO:0007669"/>
    <property type="project" value="UniProtKB-KW"/>
</dbReference>
<protein>
    <recommendedName>
        <fullName evidence="5">CENP-V/GFA domain-containing protein</fullName>
    </recommendedName>
</protein>
<dbReference type="AlphaFoldDB" id="A0A178ZXT3"/>
<dbReference type="Gene3D" id="3.90.1590.10">
    <property type="entry name" value="glutathione-dependent formaldehyde- activating enzyme (gfa)"/>
    <property type="match status" value="1"/>
</dbReference>
<name>A0A178ZXT3_9EURO</name>
<dbReference type="OrthoDB" id="5290969at2759"/>
<evidence type="ECO:0000313" key="7">
    <source>
        <dbReference type="Proteomes" id="UP000078343"/>
    </source>
</evidence>